<dbReference type="GO" id="GO:0003735">
    <property type="term" value="F:structural constituent of ribosome"/>
    <property type="evidence" value="ECO:0007669"/>
    <property type="project" value="InterPro"/>
</dbReference>
<dbReference type="GO" id="GO:0005737">
    <property type="term" value="C:cytoplasm"/>
    <property type="evidence" value="ECO:0007669"/>
    <property type="project" value="UniProtKB-ARBA"/>
</dbReference>
<keyword evidence="6" id="KW-0687">Ribonucleoprotein</keyword>
<dbReference type="InterPro" id="IPR023803">
    <property type="entry name" value="Ribosomal_bS16_dom_sf"/>
</dbReference>
<dbReference type="Gene3D" id="3.80.30.30">
    <property type="match status" value="1"/>
</dbReference>
<dbReference type="SUPFAM" id="SSF54565">
    <property type="entry name" value="Ribosomal protein S16"/>
    <property type="match status" value="1"/>
</dbReference>
<dbReference type="InterPro" id="IPR020592">
    <property type="entry name" value="Ribosomal_bS16_CS"/>
</dbReference>
<evidence type="ECO:0000256" key="5">
    <source>
        <dbReference type="ARBA" id="ARBA00023014"/>
    </source>
</evidence>
<evidence type="ECO:0000256" key="6">
    <source>
        <dbReference type="ARBA" id="ARBA00023274"/>
    </source>
</evidence>
<dbReference type="PANTHER" id="PTHR43432:SF3">
    <property type="entry name" value="SLR0285 PROTEIN"/>
    <property type="match status" value="1"/>
</dbReference>
<keyword evidence="5" id="KW-0411">Iron-sulfur</keyword>
<dbReference type="SFLD" id="SFLDG01084">
    <property type="entry name" value="Uncharacterised_Radical_SAM_Su"/>
    <property type="match status" value="1"/>
</dbReference>
<keyword evidence="3" id="KW-0689">Ribosomal protein</keyword>
<dbReference type="GO" id="GO:0005840">
    <property type="term" value="C:ribosome"/>
    <property type="evidence" value="ECO:0007669"/>
    <property type="project" value="UniProtKB-KW"/>
</dbReference>
<comment type="similarity">
    <text evidence="1">Belongs to the bacterial ribosomal protein bS16 family.</text>
</comment>
<dbReference type="SUPFAM" id="SSF102114">
    <property type="entry name" value="Radical SAM enzymes"/>
    <property type="match status" value="1"/>
</dbReference>
<dbReference type="HAMAP" id="MF_00385">
    <property type="entry name" value="Ribosomal_bS16"/>
    <property type="match status" value="1"/>
</dbReference>
<comment type="caution">
    <text evidence="8">The sequence shown here is derived from an EMBL/GenBank/DDBJ whole genome shotgun (WGS) entry which is preliminary data.</text>
</comment>
<dbReference type="CDD" id="cd01335">
    <property type="entry name" value="Radical_SAM"/>
    <property type="match status" value="1"/>
</dbReference>
<dbReference type="EMBL" id="JAAAIN010000016">
    <property type="protein sequence ID" value="KAG0322931.1"/>
    <property type="molecule type" value="Genomic_DNA"/>
</dbReference>
<dbReference type="GO" id="GO:0006412">
    <property type="term" value="P:translation"/>
    <property type="evidence" value="ECO:0007669"/>
    <property type="project" value="InterPro"/>
</dbReference>
<dbReference type="PROSITE" id="PS00732">
    <property type="entry name" value="RIBOSOMAL_S16"/>
    <property type="match status" value="1"/>
</dbReference>
<dbReference type="Gene3D" id="3.30.1320.10">
    <property type="match status" value="1"/>
</dbReference>
<dbReference type="SMART" id="SM00729">
    <property type="entry name" value="Elp3"/>
    <property type="match status" value="1"/>
</dbReference>
<keyword evidence="2" id="KW-0479">Metal-binding</keyword>
<evidence type="ECO:0000313" key="9">
    <source>
        <dbReference type="Proteomes" id="UP000823405"/>
    </source>
</evidence>
<dbReference type="PROSITE" id="PS51918">
    <property type="entry name" value="RADICAL_SAM"/>
    <property type="match status" value="1"/>
</dbReference>
<dbReference type="InterPro" id="IPR000307">
    <property type="entry name" value="Ribosomal_bS16"/>
</dbReference>
<dbReference type="GO" id="GO:1990904">
    <property type="term" value="C:ribonucleoprotein complex"/>
    <property type="evidence" value="ECO:0007669"/>
    <property type="project" value="UniProtKB-KW"/>
</dbReference>
<proteinExistence type="inferred from homology"/>
<dbReference type="NCBIfam" id="TIGR00002">
    <property type="entry name" value="S16"/>
    <property type="match status" value="1"/>
</dbReference>
<evidence type="ECO:0000256" key="2">
    <source>
        <dbReference type="ARBA" id="ARBA00022723"/>
    </source>
</evidence>
<evidence type="ECO:0000313" key="8">
    <source>
        <dbReference type="EMBL" id="KAG0322931.1"/>
    </source>
</evidence>
<protein>
    <recommendedName>
        <fullName evidence="7">Radical SAM core domain-containing protein</fullName>
    </recommendedName>
</protein>
<keyword evidence="9" id="KW-1185">Reference proteome</keyword>
<dbReference type="InterPro" id="IPR058240">
    <property type="entry name" value="rSAM_sf"/>
</dbReference>
<dbReference type="NCBIfam" id="NF033668">
    <property type="entry name" value="rSAM_PA0069"/>
    <property type="match status" value="1"/>
</dbReference>
<gene>
    <name evidence="8" type="ORF">BGZ97_002687</name>
</gene>
<dbReference type="OrthoDB" id="5598160at2759"/>
<organism evidence="8 9">
    <name type="scientific">Linnemannia gamsii</name>
    <dbReference type="NCBI Taxonomy" id="64522"/>
    <lineage>
        <taxon>Eukaryota</taxon>
        <taxon>Fungi</taxon>
        <taxon>Fungi incertae sedis</taxon>
        <taxon>Mucoromycota</taxon>
        <taxon>Mortierellomycotina</taxon>
        <taxon>Mortierellomycetes</taxon>
        <taxon>Mortierellales</taxon>
        <taxon>Mortierellaceae</taxon>
        <taxon>Linnemannia</taxon>
    </lineage>
</organism>
<evidence type="ECO:0000256" key="3">
    <source>
        <dbReference type="ARBA" id="ARBA00022980"/>
    </source>
</evidence>
<dbReference type="AlphaFoldDB" id="A0A9P6RLL2"/>
<dbReference type="Pfam" id="PF04055">
    <property type="entry name" value="Radical_SAM"/>
    <property type="match status" value="1"/>
</dbReference>
<dbReference type="GO" id="GO:0046872">
    <property type="term" value="F:metal ion binding"/>
    <property type="evidence" value="ECO:0007669"/>
    <property type="project" value="UniProtKB-KW"/>
</dbReference>
<reference evidence="8" key="1">
    <citation type="journal article" date="2020" name="Fungal Divers.">
        <title>Resolving the Mortierellaceae phylogeny through synthesis of multi-gene phylogenetics and phylogenomics.</title>
        <authorList>
            <person name="Vandepol N."/>
            <person name="Liber J."/>
            <person name="Desiro A."/>
            <person name="Na H."/>
            <person name="Kennedy M."/>
            <person name="Barry K."/>
            <person name="Grigoriev I.V."/>
            <person name="Miller A.N."/>
            <person name="O'Donnell K."/>
            <person name="Stajich J.E."/>
            <person name="Bonito G."/>
        </authorList>
    </citation>
    <scope>NUCLEOTIDE SEQUENCE</scope>
    <source>
        <strain evidence="8">NVP60</strain>
    </source>
</reference>
<dbReference type="InterPro" id="IPR006638">
    <property type="entry name" value="Elp3/MiaA/NifB-like_rSAM"/>
</dbReference>
<evidence type="ECO:0000259" key="7">
    <source>
        <dbReference type="PROSITE" id="PS51918"/>
    </source>
</evidence>
<dbReference type="GO" id="GO:0051536">
    <property type="term" value="F:iron-sulfur cluster binding"/>
    <property type="evidence" value="ECO:0007669"/>
    <property type="project" value="UniProtKB-KW"/>
</dbReference>
<feature type="domain" description="Radical SAM core" evidence="7">
    <location>
        <begin position="68"/>
        <end position="305"/>
    </location>
</feature>
<evidence type="ECO:0000256" key="4">
    <source>
        <dbReference type="ARBA" id="ARBA00023004"/>
    </source>
</evidence>
<name>A0A9P6RLL2_9FUNG</name>
<dbReference type="InterPro" id="IPR040086">
    <property type="entry name" value="MJ0683-like"/>
</dbReference>
<dbReference type="Pfam" id="PF00886">
    <property type="entry name" value="Ribosomal_S16"/>
    <property type="match status" value="1"/>
</dbReference>
<dbReference type="PANTHER" id="PTHR43432">
    <property type="entry name" value="SLR0285 PROTEIN"/>
    <property type="match status" value="1"/>
</dbReference>
<dbReference type="GO" id="GO:0003824">
    <property type="term" value="F:catalytic activity"/>
    <property type="evidence" value="ECO:0007669"/>
    <property type="project" value="InterPro"/>
</dbReference>
<sequence length="458" mass="51398">MNSVKPLISPLAWYKGRGAITHLPGRFEVDQREPFDDGWPSDDTPAPSLRTEVFSERAKSILTHNTSPDLPFNVSLNPYRGCEHGCIYCFARPTHSYLGLSPGLDFESRLYAKINAPQLLERELARPAYRPQRIALGVNTDAYQPIERELRITRRILEVLHACAHPVGLITKSSLIERDIDLLAPMAERQQAMVAITITTLDAALARILEPRAAAPERRLRTVRTLAAAGIPVAVSIAPVIPFVTEPELERVLEACASAGATSAHYIVLRLPWEVAPLFRQWLEAHFPDRAQRVMNRVQEMHGGKEYNAEFGQRMKGKGLWANLLRQRFATAARRLGLNGRQFEQLDSSRFIRPVIKPSAHGDSSQLSLFDQDFNMVIIRLARGGAKKRPFYNIVVTDSRNRRDGRFIERIGFYNPLQTKGESLRLSQERLAYWQGTGAQLSAAVARLAVQAAKQVVA</sequence>
<dbReference type="SFLD" id="SFLDS00029">
    <property type="entry name" value="Radical_SAM"/>
    <property type="match status" value="1"/>
</dbReference>
<keyword evidence="4" id="KW-0408">Iron</keyword>
<dbReference type="Proteomes" id="UP000823405">
    <property type="component" value="Unassembled WGS sequence"/>
</dbReference>
<dbReference type="InterPro" id="IPR007197">
    <property type="entry name" value="rSAM"/>
</dbReference>
<evidence type="ECO:0000256" key="1">
    <source>
        <dbReference type="ARBA" id="ARBA00006668"/>
    </source>
</evidence>
<accession>A0A9P6RLL2</accession>